<name>A0ABP3DXW5_9PSEU</name>
<sequence length="177" mass="19177">MDVLLVADPLRRPPALPGTVPGPDTLSAALRRRPDVVLADTADEEPVRRLADAGLRVVALVFPHELARYLHTGARGFACRDGRDAEAAARAVAAGGTYLAAGLVDRLRAAPPLRHLTERERQVLRLVAQGRSNREIAREIHVTAATVKTHVSHILTKLALPNRMHAALLAQREGLRC</sequence>
<keyword evidence="3" id="KW-0804">Transcription</keyword>
<gene>
    <name evidence="5" type="ORF">GCM10010492_52440</name>
</gene>
<evidence type="ECO:0000313" key="5">
    <source>
        <dbReference type="EMBL" id="GAA0246448.1"/>
    </source>
</evidence>
<dbReference type="RefSeq" id="WP_343936549.1">
    <property type="nucleotide sequence ID" value="NZ_BAAABU010000014.1"/>
</dbReference>
<evidence type="ECO:0000313" key="6">
    <source>
        <dbReference type="Proteomes" id="UP001500416"/>
    </source>
</evidence>
<dbReference type="PANTHER" id="PTHR44688:SF16">
    <property type="entry name" value="DNA-BINDING TRANSCRIPTIONAL ACTIVATOR DEVR_DOSR"/>
    <property type="match status" value="1"/>
</dbReference>
<dbReference type="PANTHER" id="PTHR44688">
    <property type="entry name" value="DNA-BINDING TRANSCRIPTIONAL ACTIVATOR DEVR_DOSR"/>
    <property type="match status" value="1"/>
</dbReference>
<dbReference type="Pfam" id="PF00196">
    <property type="entry name" value="GerE"/>
    <property type="match status" value="1"/>
</dbReference>
<protein>
    <submittedName>
        <fullName evidence="5">Response regulator transcription factor</fullName>
    </submittedName>
</protein>
<dbReference type="SUPFAM" id="SSF46894">
    <property type="entry name" value="C-terminal effector domain of the bipartite response regulators"/>
    <property type="match status" value="1"/>
</dbReference>
<dbReference type="PROSITE" id="PS50043">
    <property type="entry name" value="HTH_LUXR_2"/>
    <property type="match status" value="1"/>
</dbReference>
<feature type="domain" description="HTH luxR-type" evidence="4">
    <location>
        <begin position="109"/>
        <end position="174"/>
    </location>
</feature>
<comment type="caution">
    <text evidence="5">The sequence shown here is derived from an EMBL/GenBank/DDBJ whole genome shotgun (WGS) entry which is preliminary data.</text>
</comment>
<dbReference type="CDD" id="cd06170">
    <property type="entry name" value="LuxR_C_like"/>
    <property type="match status" value="1"/>
</dbReference>
<evidence type="ECO:0000256" key="3">
    <source>
        <dbReference type="ARBA" id="ARBA00023163"/>
    </source>
</evidence>
<evidence type="ECO:0000259" key="4">
    <source>
        <dbReference type="PROSITE" id="PS50043"/>
    </source>
</evidence>
<dbReference type="Proteomes" id="UP001500416">
    <property type="component" value="Unassembled WGS sequence"/>
</dbReference>
<dbReference type="SMART" id="SM00421">
    <property type="entry name" value="HTH_LUXR"/>
    <property type="match status" value="1"/>
</dbReference>
<dbReference type="PRINTS" id="PR00038">
    <property type="entry name" value="HTHLUXR"/>
</dbReference>
<keyword evidence="6" id="KW-1185">Reference proteome</keyword>
<organism evidence="5 6">
    <name type="scientific">Saccharothrix mutabilis subsp. mutabilis</name>
    <dbReference type="NCBI Taxonomy" id="66855"/>
    <lineage>
        <taxon>Bacteria</taxon>
        <taxon>Bacillati</taxon>
        <taxon>Actinomycetota</taxon>
        <taxon>Actinomycetes</taxon>
        <taxon>Pseudonocardiales</taxon>
        <taxon>Pseudonocardiaceae</taxon>
        <taxon>Saccharothrix</taxon>
    </lineage>
</organism>
<accession>A0ABP3DXW5</accession>
<dbReference type="PROSITE" id="PS00622">
    <property type="entry name" value="HTH_LUXR_1"/>
    <property type="match status" value="1"/>
</dbReference>
<proteinExistence type="predicted"/>
<keyword evidence="1" id="KW-0805">Transcription regulation</keyword>
<keyword evidence="2" id="KW-0238">DNA-binding</keyword>
<reference evidence="6" key="1">
    <citation type="journal article" date="2019" name="Int. J. Syst. Evol. Microbiol.">
        <title>The Global Catalogue of Microorganisms (GCM) 10K type strain sequencing project: providing services to taxonomists for standard genome sequencing and annotation.</title>
        <authorList>
            <consortium name="The Broad Institute Genomics Platform"/>
            <consortium name="The Broad Institute Genome Sequencing Center for Infectious Disease"/>
            <person name="Wu L."/>
            <person name="Ma J."/>
        </authorList>
    </citation>
    <scope>NUCLEOTIDE SEQUENCE [LARGE SCALE GENOMIC DNA]</scope>
    <source>
        <strain evidence="6">JCM 3380</strain>
    </source>
</reference>
<dbReference type="InterPro" id="IPR000792">
    <property type="entry name" value="Tscrpt_reg_LuxR_C"/>
</dbReference>
<dbReference type="InterPro" id="IPR016032">
    <property type="entry name" value="Sig_transdc_resp-reg_C-effctor"/>
</dbReference>
<dbReference type="EMBL" id="BAAABU010000014">
    <property type="protein sequence ID" value="GAA0246448.1"/>
    <property type="molecule type" value="Genomic_DNA"/>
</dbReference>
<evidence type="ECO:0000256" key="1">
    <source>
        <dbReference type="ARBA" id="ARBA00023015"/>
    </source>
</evidence>
<evidence type="ECO:0000256" key="2">
    <source>
        <dbReference type="ARBA" id="ARBA00023125"/>
    </source>
</evidence>
<dbReference type="Gene3D" id="3.40.50.2300">
    <property type="match status" value="1"/>
</dbReference>